<keyword evidence="1" id="KW-1133">Transmembrane helix</keyword>
<name>A0AAD1NHB2_LACLC</name>
<evidence type="ECO:0000313" key="3">
    <source>
        <dbReference type="Proteomes" id="UP000595253"/>
    </source>
</evidence>
<organism evidence="2 3">
    <name type="scientific">Lactococcus lactis subsp. cremoris</name>
    <name type="common">Streptococcus cremoris</name>
    <dbReference type="NCBI Taxonomy" id="1359"/>
    <lineage>
        <taxon>Bacteria</taxon>
        <taxon>Bacillati</taxon>
        <taxon>Bacillota</taxon>
        <taxon>Bacilli</taxon>
        <taxon>Lactobacillales</taxon>
        <taxon>Streptococcaceae</taxon>
        <taxon>Lactococcus</taxon>
    </lineage>
</organism>
<dbReference type="Proteomes" id="UP000595253">
    <property type="component" value="Chromosome"/>
</dbReference>
<reference evidence="2 3" key="1">
    <citation type="submission" date="2020-12" db="EMBL/GenBank/DDBJ databases">
        <title>Complete genome sequence of lactococcus lactis subsp. cremoris strain EPSC and strain G3-2.</title>
        <authorList>
            <person name="Kita K."/>
            <person name="Ishikawa S."/>
        </authorList>
    </citation>
    <scope>NUCLEOTIDE SEQUENCE [LARGE SCALE GENOMIC DNA]</scope>
    <source>
        <strain evidence="2 3">EPSC</strain>
    </source>
</reference>
<dbReference type="AlphaFoldDB" id="A0AAD1NHB2"/>
<evidence type="ECO:0000256" key="1">
    <source>
        <dbReference type="SAM" id="Phobius"/>
    </source>
</evidence>
<evidence type="ECO:0000313" key="2">
    <source>
        <dbReference type="EMBL" id="BCO05004.1"/>
    </source>
</evidence>
<keyword evidence="1" id="KW-0472">Membrane</keyword>
<keyword evidence="1" id="KW-0812">Transmembrane</keyword>
<accession>A0AAD1NHB2</accession>
<proteinExistence type="predicted"/>
<dbReference type="EMBL" id="AP024222">
    <property type="protein sequence ID" value="BCO05004.1"/>
    <property type="molecule type" value="Genomic_DNA"/>
</dbReference>
<feature type="transmembrane region" description="Helical" evidence="1">
    <location>
        <begin position="21"/>
        <end position="41"/>
    </location>
</feature>
<gene>
    <name evidence="2" type="ORF">LLC_02440</name>
</gene>
<sequence>MPELMGKDYSKDIHGNHYFRNVMFAMILIGTFAGMLGQTFLSTAYPTLMDKFNISLSTAQGQRHGTCLLMELWFQYQLI</sequence>
<protein>
    <submittedName>
        <fullName evidence="2">Uncharacterized protein</fullName>
    </submittedName>
</protein>